<dbReference type="GO" id="GO:0046872">
    <property type="term" value="F:metal ion binding"/>
    <property type="evidence" value="ECO:0007669"/>
    <property type="project" value="UniProtKB-KW"/>
</dbReference>
<evidence type="ECO:0000256" key="1">
    <source>
        <dbReference type="ARBA" id="ARBA00001941"/>
    </source>
</evidence>
<dbReference type="InParanoid" id="W3WNG1"/>
<keyword evidence="12" id="KW-1185">Reference proteome</keyword>
<feature type="disulfide bond" evidence="8">
    <location>
        <begin position="276"/>
        <end position="290"/>
    </location>
</feature>
<feature type="disulfide bond" evidence="8">
    <location>
        <begin position="166"/>
        <end position="180"/>
    </location>
</feature>
<dbReference type="GeneID" id="19278179"/>
<dbReference type="GO" id="GO:0016787">
    <property type="term" value="F:hydrolase activity"/>
    <property type="evidence" value="ECO:0007669"/>
    <property type="project" value="UniProtKB-KW"/>
</dbReference>
<dbReference type="InterPro" id="IPR001002">
    <property type="entry name" value="Chitin-bd_1"/>
</dbReference>
<proteinExistence type="predicted"/>
<dbReference type="AlphaFoldDB" id="W3WNG1"/>
<reference evidence="12" key="1">
    <citation type="journal article" date="2015" name="BMC Genomics">
        <title>Genomic and transcriptomic analysis of the endophytic fungus Pestalotiopsis fici reveals its lifestyle and high potential for synthesis of natural products.</title>
        <authorList>
            <person name="Wang X."/>
            <person name="Zhang X."/>
            <person name="Liu L."/>
            <person name="Xiang M."/>
            <person name="Wang W."/>
            <person name="Sun X."/>
            <person name="Che Y."/>
            <person name="Guo L."/>
            <person name="Liu G."/>
            <person name="Guo L."/>
            <person name="Wang C."/>
            <person name="Yin W.B."/>
            <person name="Stadler M."/>
            <person name="Zhang X."/>
            <person name="Liu X."/>
        </authorList>
    </citation>
    <scope>NUCLEOTIDE SEQUENCE [LARGE SCALE GENOMIC DNA]</scope>
    <source>
        <strain evidence="12">W106-1 / CGMCC3.15140</strain>
    </source>
</reference>
<feature type="disulfide bond" evidence="8">
    <location>
        <begin position="488"/>
        <end position="502"/>
    </location>
</feature>
<dbReference type="RefSeq" id="XP_007839938.1">
    <property type="nucleotide sequence ID" value="XM_007841747.1"/>
</dbReference>
<feature type="domain" description="Chitin-binding type-1" evidence="10">
    <location>
        <begin position="469"/>
        <end position="516"/>
    </location>
</feature>
<dbReference type="HOGENOM" id="CLU_479046_0_0_1"/>
<dbReference type="GO" id="GO:0008061">
    <property type="term" value="F:chitin binding"/>
    <property type="evidence" value="ECO:0007669"/>
    <property type="project" value="UniProtKB-UniRule"/>
</dbReference>
<comment type="cofactor">
    <cofactor evidence="1">
        <name>Co(2+)</name>
        <dbReference type="ChEBI" id="CHEBI:48828"/>
    </cofactor>
</comment>
<dbReference type="OrthoDB" id="1193027at2759"/>
<feature type="disulfide bond" evidence="8">
    <location>
        <begin position="53"/>
        <end position="67"/>
    </location>
</feature>
<name>W3WNG1_PESFW</name>
<dbReference type="PANTHER" id="PTHR46471">
    <property type="entry name" value="CHITIN DEACETYLASE"/>
    <property type="match status" value="1"/>
</dbReference>
<evidence type="ECO:0000256" key="8">
    <source>
        <dbReference type="PROSITE-ProRule" id="PRU00261"/>
    </source>
</evidence>
<evidence type="ECO:0000256" key="4">
    <source>
        <dbReference type="ARBA" id="ARBA00022729"/>
    </source>
</evidence>
<keyword evidence="7" id="KW-0170">Cobalt</keyword>
<feature type="chain" id="PRO_5004833639" description="Chitin-binding type-1 domain-containing protein" evidence="9">
    <location>
        <begin position="17"/>
        <end position="569"/>
    </location>
</feature>
<feature type="disulfide bond" evidence="8">
    <location>
        <begin position="224"/>
        <end position="238"/>
    </location>
</feature>
<protein>
    <recommendedName>
        <fullName evidence="10">Chitin-binding type-1 domain-containing protein</fullName>
    </recommendedName>
</protein>
<feature type="signal peptide" evidence="9">
    <location>
        <begin position="1"/>
        <end position="16"/>
    </location>
</feature>
<keyword evidence="2 8" id="KW-0147">Chitin-binding</keyword>
<feature type="domain" description="Chitin-binding type-1" evidence="10">
    <location>
        <begin position="35"/>
        <end position="80"/>
    </location>
</feature>
<feature type="domain" description="Chitin-binding type-1" evidence="10">
    <location>
        <begin position="94"/>
        <end position="140"/>
    </location>
</feature>
<feature type="disulfide bond" evidence="8">
    <location>
        <begin position="434"/>
        <end position="448"/>
    </location>
</feature>
<comment type="caution">
    <text evidence="8">Lacks conserved residue(s) required for the propagation of feature annotation.</text>
</comment>
<dbReference type="SUPFAM" id="SSF57016">
    <property type="entry name" value="Plant lectins/antimicrobial peptides"/>
    <property type="match status" value="10"/>
</dbReference>
<sequence>MKFSVLVWLVPALVASQSTTTSSLPAWATGVETEDGTCGGTTGWVCTPTWGACCSKDGICGRSDAYCGEGCQPLAGNCNAVAAPAPGPGSPSPDGSCGGANQYNCTGATYGACCSSSGYCGDTTGHCGAGCQSLFGTCSTVDDTVSTDGQCGSNGKTCEGSGFGDCCSSGGWCGGTDAHCGTGCQEGFGNCTSTGSNPPSGGISVDGACGANGKTCEGSTFGDCCSSSGYCGGTDAFCDAGCQSGFGLCSDAVNVTTDGTCGHDGKICTGSTFGNCCSANGYCGDSDSHCGTGCQQSFGKCSAPSNVTTDGTCGKNGKTCKGSTFGDCCSSSGYCGSTSDHCSVGCQSSFGTCDSGSANISTDGSCSKNGKTCKGSTFGDCCSASNYCGKTTDHCGTGCQSGFGTCTSTDNNISTDGACGKNGKTCKGSTFGDCCSSSGYCGKTTDHCGAGCNAAFGTCSSGSSNISTDGQCGSKNGKTCVESGFGGCCSLTGNCGSTGAHCGQGCQKDSSSACLTTNIPTNDGTCGAKVGLTCAGGSFDGNCCSSSGYCGTTTGHCGTGCQRGYGKCT</sequence>
<dbReference type="STRING" id="1229662.W3WNG1"/>
<accession>W3WNG1</accession>
<keyword evidence="6" id="KW-0119">Carbohydrate metabolism</keyword>
<evidence type="ECO:0000313" key="12">
    <source>
        <dbReference type="Proteomes" id="UP000030651"/>
    </source>
</evidence>
<evidence type="ECO:0000256" key="9">
    <source>
        <dbReference type="SAM" id="SignalP"/>
    </source>
</evidence>
<evidence type="ECO:0000256" key="5">
    <source>
        <dbReference type="ARBA" id="ARBA00022801"/>
    </source>
</evidence>
<keyword evidence="3" id="KW-0479">Metal-binding</keyword>
<feature type="domain" description="Chitin-binding type-1" evidence="10">
    <location>
        <begin position="523"/>
        <end position="569"/>
    </location>
</feature>
<feature type="disulfide bond" evidence="8">
    <location>
        <begin position="328"/>
        <end position="342"/>
    </location>
</feature>
<dbReference type="Gene3D" id="3.30.60.10">
    <property type="entry name" value="Endochitinase-like"/>
    <property type="match status" value="10"/>
</dbReference>
<feature type="domain" description="Chitin-binding type-1" evidence="10">
    <location>
        <begin position="310"/>
        <end position="355"/>
    </location>
</feature>
<feature type="disulfide bond" evidence="8">
    <location>
        <begin position="381"/>
        <end position="395"/>
    </location>
</feature>
<feature type="domain" description="Chitin-binding type-1" evidence="10">
    <location>
        <begin position="206"/>
        <end position="251"/>
    </location>
</feature>
<dbReference type="Proteomes" id="UP000030651">
    <property type="component" value="Unassembled WGS sequence"/>
</dbReference>
<feature type="disulfide bond" evidence="8">
    <location>
        <begin position="113"/>
        <end position="127"/>
    </location>
</feature>
<evidence type="ECO:0000313" key="11">
    <source>
        <dbReference type="EMBL" id="ETS74682.1"/>
    </source>
</evidence>
<feature type="domain" description="Chitin-binding type-1" evidence="10">
    <location>
        <begin position="363"/>
        <end position="408"/>
    </location>
</feature>
<organism evidence="11 12">
    <name type="scientific">Pestalotiopsis fici (strain W106-1 / CGMCC3.15140)</name>
    <dbReference type="NCBI Taxonomy" id="1229662"/>
    <lineage>
        <taxon>Eukaryota</taxon>
        <taxon>Fungi</taxon>
        <taxon>Dikarya</taxon>
        <taxon>Ascomycota</taxon>
        <taxon>Pezizomycotina</taxon>
        <taxon>Sordariomycetes</taxon>
        <taxon>Xylariomycetidae</taxon>
        <taxon>Amphisphaeriales</taxon>
        <taxon>Sporocadaceae</taxon>
        <taxon>Pestalotiopsis</taxon>
    </lineage>
</organism>
<evidence type="ECO:0000256" key="6">
    <source>
        <dbReference type="ARBA" id="ARBA00023277"/>
    </source>
</evidence>
<keyword evidence="8" id="KW-1015">Disulfide bond</keyword>
<dbReference type="KEGG" id="pfy:PFICI_13166"/>
<feature type="domain" description="Chitin-binding type-1" evidence="10">
    <location>
        <begin position="416"/>
        <end position="461"/>
    </location>
</feature>
<evidence type="ECO:0000256" key="2">
    <source>
        <dbReference type="ARBA" id="ARBA00022669"/>
    </source>
</evidence>
<feature type="disulfide bond" evidence="8">
    <location>
        <begin position="543"/>
        <end position="557"/>
    </location>
</feature>
<dbReference type="SMART" id="SM00270">
    <property type="entry name" value="ChtBD1"/>
    <property type="match status" value="10"/>
</dbReference>
<dbReference type="PROSITE" id="PS50941">
    <property type="entry name" value="CHIT_BIND_I_2"/>
    <property type="match status" value="10"/>
</dbReference>
<feature type="domain" description="Chitin-binding type-1" evidence="10">
    <location>
        <begin position="258"/>
        <end position="303"/>
    </location>
</feature>
<evidence type="ECO:0000256" key="7">
    <source>
        <dbReference type="ARBA" id="ARBA00023285"/>
    </source>
</evidence>
<feature type="domain" description="Chitin-binding type-1" evidence="10">
    <location>
        <begin position="148"/>
        <end position="193"/>
    </location>
</feature>
<dbReference type="EMBL" id="KI912119">
    <property type="protein sequence ID" value="ETS74682.1"/>
    <property type="molecule type" value="Genomic_DNA"/>
</dbReference>
<keyword evidence="5" id="KW-0378">Hydrolase</keyword>
<evidence type="ECO:0000259" key="10">
    <source>
        <dbReference type="PROSITE" id="PS50941"/>
    </source>
</evidence>
<dbReference type="eggNOG" id="ENOG502SQAP">
    <property type="taxonomic scope" value="Eukaryota"/>
</dbReference>
<evidence type="ECO:0000256" key="3">
    <source>
        <dbReference type="ARBA" id="ARBA00022723"/>
    </source>
</evidence>
<gene>
    <name evidence="11" type="ORF">PFICI_13166</name>
</gene>
<dbReference type="InterPro" id="IPR036861">
    <property type="entry name" value="Endochitinase-like_sf"/>
</dbReference>
<dbReference type="OMA" id="NEHCHDF"/>
<keyword evidence="4 9" id="KW-0732">Signal</keyword>
<dbReference type="PANTHER" id="PTHR46471:SF2">
    <property type="entry name" value="CHITIN DEACETYLASE-RELATED"/>
    <property type="match status" value="1"/>
</dbReference>